<dbReference type="PANTHER" id="PTHR43297:SF14">
    <property type="entry name" value="ATPASE AAA-TYPE CORE DOMAIN-CONTAINING PROTEIN"/>
    <property type="match status" value="1"/>
</dbReference>
<keyword evidence="7 11" id="KW-0067">ATP-binding</keyword>
<dbReference type="InterPro" id="IPR050388">
    <property type="entry name" value="ABC_Ni/Peptide_Import"/>
</dbReference>
<evidence type="ECO:0000259" key="10">
    <source>
        <dbReference type="PROSITE" id="PS50893"/>
    </source>
</evidence>
<evidence type="ECO:0000313" key="11">
    <source>
        <dbReference type="EMBL" id="MEQ4481773.1"/>
    </source>
</evidence>
<protein>
    <submittedName>
        <fullName evidence="11">ABC transporter ATP-binding protein</fullName>
    </submittedName>
</protein>
<gene>
    <name evidence="11" type="ORF">QJS35_05115</name>
</gene>
<dbReference type="SUPFAM" id="SSF52540">
    <property type="entry name" value="P-loop containing nucleoside triphosphate hydrolases"/>
    <property type="match status" value="1"/>
</dbReference>
<evidence type="ECO:0000256" key="7">
    <source>
        <dbReference type="ARBA" id="ARBA00022840"/>
    </source>
</evidence>
<evidence type="ECO:0000313" key="12">
    <source>
        <dbReference type="Proteomes" id="UP001493487"/>
    </source>
</evidence>
<comment type="similarity">
    <text evidence="2">Belongs to the ABC transporter superfamily.</text>
</comment>
<dbReference type="GO" id="GO:0005524">
    <property type="term" value="F:ATP binding"/>
    <property type="evidence" value="ECO:0007669"/>
    <property type="project" value="UniProtKB-KW"/>
</dbReference>
<keyword evidence="8" id="KW-1278">Translocase</keyword>
<keyword evidence="9" id="KW-0472">Membrane</keyword>
<comment type="subcellular location">
    <subcellularLocation>
        <location evidence="1">Cell membrane</location>
        <topology evidence="1">Peripheral membrane protein</topology>
    </subcellularLocation>
</comment>
<dbReference type="Proteomes" id="UP001493487">
    <property type="component" value="Unassembled WGS sequence"/>
</dbReference>
<evidence type="ECO:0000256" key="5">
    <source>
        <dbReference type="ARBA" id="ARBA00022519"/>
    </source>
</evidence>
<keyword evidence="3" id="KW-0813">Transport</keyword>
<dbReference type="InterPro" id="IPR003593">
    <property type="entry name" value="AAA+_ATPase"/>
</dbReference>
<keyword evidence="12" id="KW-1185">Reference proteome</keyword>
<dbReference type="SMART" id="SM00382">
    <property type="entry name" value="AAA"/>
    <property type="match status" value="1"/>
</dbReference>
<evidence type="ECO:0000256" key="8">
    <source>
        <dbReference type="ARBA" id="ARBA00022967"/>
    </source>
</evidence>
<evidence type="ECO:0000256" key="9">
    <source>
        <dbReference type="ARBA" id="ARBA00023136"/>
    </source>
</evidence>
<evidence type="ECO:0000256" key="6">
    <source>
        <dbReference type="ARBA" id="ARBA00022741"/>
    </source>
</evidence>
<evidence type="ECO:0000256" key="1">
    <source>
        <dbReference type="ARBA" id="ARBA00004202"/>
    </source>
</evidence>
<proteinExistence type="inferred from homology"/>
<sequence length="268" mass="29340">MNDSIVLDVNELHVNIHADREQVQAVRNVSFRIQSGKVLGIVGESGCGKSMTCLAILGLLHPSARITKGSISLKGQPLSKLSQRQLTRIRGREIALILQNPMTAFNPVLTIGKQFTETLRAHQSISRQQANQRAIECLKQMALHDPEKVLGQYPFELSGGMLQRVMIALSLAMNPSLLIADEPTTALDPGNKSNVIEALRTVKREGKTAILLVSHDLDVIGELADDVAVMKDGQIVEIAPAEQLFSMPKHEYTKLLLDARLVANSSKE</sequence>
<keyword evidence="4" id="KW-1003">Cell membrane</keyword>
<dbReference type="EMBL" id="JASKHM010000002">
    <property type="protein sequence ID" value="MEQ4481773.1"/>
    <property type="molecule type" value="Genomic_DNA"/>
</dbReference>
<dbReference type="InterPro" id="IPR027417">
    <property type="entry name" value="P-loop_NTPase"/>
</dbReference>
<dbReference type="PANTHER" id="PTHR43297">
    <property type="entry name" value="OLIGOPEPTIDE TRANSPORT ATP-BINDING PROTEIN APPD"/>
    <property type="match status" value="1"/>
</dbReference>
<name>A0ABV1KNZ5_9BACL</name>
<dbReference type="Pfam" id="PF00005">
    <property type="entry name" value="ABC_tran"/>
    <property type="match status" value="1"/>
</dbReference>
<organism evidence="11 12">
    <name type="scientific">Cohnella silvisoli</name>
    <dbReference type="NCBI Taxonomy" id="2873699"/>
    <lineage>
        <taxon>Bacteria</taxon>
        <taxon>Bacillati</taxon>
        <taxon>Bacillota</taxon>
        <taxon>Bacilli</taxon>
        <taxon>Bacillales</taxon>
        <taxon>Paenibacillaceae</taxon>
        <taxon>Cohnella</taxon>
    </lineage>
</organism>
<comment type="caution">
    <text evidence="11">The sequence shown here is derived from an EMBL/GenBank/DDBJ whole genome shotgun (WGS) entry which is preliminary data.</text>
</comment>
<keyword evidence="6" id="KW-0547">Nucleotide-binding</keyword>
<dbReference type="Gene3D" id="3.40.50.300">
    <property type="entry name" value="P-loop containing nucleotide triphosphate hydrolases"/>
    <property type="match status" value="1"/>
</dbReference>
<dbReference type="RefSeq" id="WP_232183467.1">
    <property type="nucleotide sequence ID" value="NZ_JAIOAP010000002.1"/>
</dbReference>
<evidence type="ECO:0000256" key="2">
    <source>
        <dbReference type="ARBA" id="ARBA00005417"/>
    </source>
</evidence>
<evidence type="ECO:0000256" key="4">
    <source>
        <dbReference type="ARBA" id="ARBA00022475"/>
    </source>
</evidence>
<dbReference type="InterPro" id="IPR017871">
    <property type="entry name" value="ABC_transporter-like_CS"/>
</dbReference>
<dbReference type="PROSITE" id="PS00211">
    <property type="entry name" value="ABC_TRANSPORTER_1"/>
    <property type="match status" value="1"/>
</dbReference>
<accession>A0ABV1KNZ5</accession>
<evidence type="ECO:0000256" key="3">
    <source>
        <dbReference type="ARBA" id="ARBA00022448"/>
    </source>
</evidence>
<feature type="domain" description="ABC transporter" evidence="10">
    <location>
        <begin position="7"/>
        <end position="257"/>
    </location>
</feature>
<keyword evidence="5" id="KW-0997">Cell inner membrane</keyword>
<dbReference type="CDD" id="cd03257">
    <property type="entry name" value="ABC_NikE_OppD_transporters"/>
    <property type="match status" value="1"/>
</dbReference>
<reference evidence="11 12" key="1">
    <citation type="journal article" date="2023" name="Genome Announc.">
        <title>Pan-Genome Analyses of the Genus Cohnella and Proposal of the Novel Species Cohnella silvisoli sp. nov., Isolated from Forest Soil.</title>
        <authorList>
            <person name="Wang C."/>
            <person name="Mao L."/>
            <person name="Bao G."/>
            <person name="Zhu H."/>
        </authorList>
    </citation>
    <scope>NUCLEOTIDE SEQUENCE [LARGE SCALE GENOMIC DNA]</scope>
    <source>
        <strain evidence="11 12">NL03-T5-1</strain>
    </source>
</reference>
<dbReference type="PROSITE" id="PS50893">
    <property type="entry name" value="ABC_TRANSPORTER_2"/>
    <property type="match status" value="1"/>
</dbReference>
<dbReference type="InterPro" id="IPR003439">
    <property type="entry name" value="ABC_transporter-like_ATP-bd"/>
</dbReference>